<keyword evidence="9 11" id="KW-0238">DNA-binding</keyword>
<keyword evidence="7 11" id="KW-0067">ATP-binding</keyword>
<keyword evidence="4 13" id="KW-0863">Zinc-finger</keyword>
<evidence type="ECO:0000256" key="11">
    <source>
        <dbReference type="HAMAP-Rule" id="MF_01498"/>
    </source>
</evidence>
<dbReference type="HAMAP" id="MF_01498">
    <property type="entry name" value="RadA_bact"/>
    <property type="match status" value="1"/>
</dbReference>
<dbReference type="InterPro" id="IPR014721">
    <property type="entry name" value="Ribsml_uS5_D2-typ_fold_subgr"/>
</dbReference>
<evidence type="ECO:0000256" key="3">
    <source>
        <dbReference type="ARBA" id="ARBA00022763"/>
    </source>
</evidence>
<evidence type="ECO:0000313" key="17">
    <source>
        <dbReference type="Proteomes" id="UP000199103"/>
    </source>
</evidence>
<evidence type="ECO:0000256" key="10">
    <source>
        <dbReference type="ARBA" id="ARBA00023204"/>
    </source>
</evidence>
<gene>
    <name evidence="11" type="primary">radA</name>
    <name evidence="16" type="ORF">SAMN04489812_1986</name>
</gene>
<dbReference type="NCBIfam" id="TIGR00416">
    <property type="entry name" value="sms"/>
    <property type="match status" value="1"/>
</dbReference>
<dbReference type="FunFam" id="3.40.50.300:FF:000050">
    <property type="entry name" value="DNA repair protein RadA"/>
    <property type="match status" value="1"/>
</dbReference>
<evidence type="ECO:0000256" key="4">
    <source>
        <dbReference type="ARBA" id="ARBA00022771"/>
    </source>
</evidence>
<feature type="binding site" evidence="11">
    <location>
        <begin position="100"/>
        <end position="107"/>
    </location>
    <ligand>
        <name>ATP</name>
        <dbReference type="ChEBI" id="CHEBI:30616"/>
    </ligand>
</feature>
<dbReference type="PROSITE" id="PS50162">
    <property type="entry name" value="RECA_2"/>
    <property type="match status" value="1"/>
</dbReference>
<evidence type="ECO:0000256" key="12">
    <source>
        <dbReference type="NCBIfam" id="TIGR00416"/>
    </source>
</evidence>
<keyword evidence="1 11" id="KW-0479">Metal-binding</keyword>
<keyword evidence="2 11" id="KW-0547">Nucleotide-binding</keyword>
<name>A0A1H1SEW0_9ACTN</name>
<evidence type="ECO:0000256" key="7">
    <source>
        <dbReference type="ARBA" id="ARBA00022840"/>
    </source>
</evidence>
<keyword evidence="17" id="KW-1185">Reference proteome</keyword>
<dbReference type="InterPro" id="IPR003593">
    <property type="entry name" value="AAA+_ATPase"/>
</dbReference>
<feature type="domain" description="RecA family profile 1" evidence="15">
    <location>
        <begin position="71"/>
        <end position="220"/>
    </location>
</feature>
<dbReference type="Proteomes" id="UP000199103">
    <property type="component" value="Chromosome I"/>
</dbReference>
<evidence type="ECO:0000256" key="9">
    <source>
        <dbReference type="ARBA" id="ARBA00023125"/>
    </source>
</evidence>
<dbReference type="AlphaFoldDB" id="A0A1H1SEW0"/>
<evidence type="ECO:0000256" key="6">
    <source>
        <dbReference type="ARBA" id="ARBA00022833"/>
    </source>
</evidence>
<dbReference type="InterPro" id="IPR004504">
    <property type="entry name" value="DNA_repair_RadA"/>
</dbReference>
<accession>A0A1H1SEW0</accession>
<dbReference type="GO" id="GO:0005524">
    <property type="term" value="F:ATP binding"/>
    <property type="evidence" value="ECO:0007669"/>
    <property type="project" value="UniProtKB-UniRule"/>
</dbReference>
<protein>
    <recommendedName>
        <fullName evidence="11 12">DNA repair protein RadA</fullName>
    </recommendedName>
</protein>
<dbReference type="Gene3D" id="3.30.230.10">
    <property type="match status" value="1"/>
</dbReference>
<evidence type="ECO:0000313" key="16">
    <source>
        <dbReference type="EMBL" id="SDS46393.1"/>
    </source>
</evidence>
<dbReference type="Pfam" id="PF13481">
    <property type="entry name" value="AAA_25"/>
    <property type="match status" value="1"/>
</dbReference>
<evidence type="ECO:0000256" key="8">
    <source>
        <dbReference type="ARBA" id="ARBA00023016"/>
    </source>
</evidence>
<dbReference type="GO" id="GO:0008270">
    <property type="term" value="F:zinc ion binding"/>
    <property type="evidence" value="ECO:0007669"/>
    <property type="project" value="UniProtKB-KW"/>
</dbReference>
<dbReference type="GO" id="GO:0016787">
    <property type="term" value="F:hydrolase activity"/>
    <property type="evidence" value="ECO:0007669"/>
    <property type="project" value="UniProtKB-KW"/>
</dbReference>
<dbReference type="SMART" id="SM00382">
    <property type="entry name" value="AAA"/>
    <property type="match status" value="1"/>
</dbReference>
<dbReference type="GO" id="GO:0140664">
    <property type="term" value="F:ATP-dependent DNA damage sensor activity"/>
    <property type="evidence" value="ECO:0007669"/>
    <property type="project" value="InterPro"/>
</dbReference>
<keyword evidence="10 11" id="KW-0234">DNA repair</keyword>
<dbReference type="InterPro" id="IPR027417">
    <property type="entry name" value="P-loop_NTPase"/>
</dbReference>
<dbReference type="Pfam" id="PF18073">
    <property type="entry name" value="Zn_ribbon_LapB"/>
    <property type="match status" value="1"/>
</dbReference>
<comment type="function">
    <text evidence="13">DNA-dependent ATPase involved in processing of recombination intermediates, plays a role in repairing DNA breaks. Stimulates the branch migration of RecA-mediated strand transfer reactions, allowing the 3' invading strand to extend heteroduplex DNA faster. Binds ssDNA in the presence of ADP but not other nucleotides, has ATPase activity that is stimulated by ssDNA and various branched DNA structures, but inhibited by SSB. Does not have RecA's homology-searching function.</text>
</comment>
<dbReference type="InterPro" id="IPR020588">
    <property type="entry name" value="RecA_ATP-bd"/>
</dbReference>
<comment type="similarity">
    <text evidence="11 13">Belongs to the RecA family. RadA subfamily.</text>
</comment>
<feature type="region of interest" description="Disordered" evidence="14">
    <location>
        <begin position="467"/>
        <end position="513"/>
    </location>
</feature>
<evidence type="ECO:0000256" key="2">
    <source>
        <dbReference type="ARBA" id="ARBA00022741"/>
    </source>
</evidence>
<dbReference type="PANTHER" id="PTHR32472:SF10">
    <property type="entry name" value="DNA REPAIR PROTEIN RADA-LIKE PROTEIN"/>
    <property type="match status" value="1"/>
</dbReference>
<dbReference type="InterPro" id="IPR020568">
    <property type="entry name" value="Ribosomal_Su5_D2-typ_SF"/>
</dbReference>
<dbReference type="SUPFAM" id="SSF52540">
    <property type="entry name" value="P-loop containing nucleoside triphosphate hydrolases"/>
    <property type="match status" value="1"/>
</dbReference>
<keyword evidence="6 13" id="KW-0862">Zinc</keyword>
<dbReference type="CDD" id="cd01121">
    <property type="entry name" value="RadA_SMS_N"/>
    <property type="match status" value="1"/>
</dbReference>
<feature type="compositionally biased region" description="Basic and acidic residues" evidence="14">
    <location>
        <begin position="467"/>
        <end position="490"/>
    </location>
</feature>
<feature type="short sequence motif" description="RadA KNRFG motif" evidence="11">
    <location>
        <begin position="257"/>
        <end position="261"/>
    </location>
</feature>
<evidence type="ECO:0000256" key="1">
    <source>
        <dbReference type="ARBA" id="ARBA00022723"/>
    </source>
</evidence>
<dbReference type="GO" id="GO:0005829">
    <property type="term" value="C:cytosol"/>
    <property type="evidence" value="ECO:0007669"/>
    <property type="project" value="TreeGrafter"/>
</dbReference>
<feature type="region of interest" description="Disordered" evidence="14">
    <location>
        <begin position="426"/>
        <end position="451"/>
    </location>
</feature>
<evidence type="ECO:0000259" key="15">
    <source>
        <dbReference type="PROSITE" id="PS50162"/>
    </source>
</evidence>
<proteinExistence type="inferred from homology"/>
<dbReference type="PANTHER" id="PTHR32472">
    <property type="entry name" value="DNA REPAIR PROTEIN RADA"/>
    <property type="match status" value="1"/>
</dbReference>
<dbReference type="InterPro" id="IPR041166">
    <property type="entry name" value="Rubredoxin_2"/>
</dbReference>
<keyword evidence="3 11" id="KW-0227">DNA damage</keyword>
<keyword evidence="5" id="KW-0378">Hydrolase</keyword>
<dbReference type="Pfam" id="PF13541">
    <property type="entry name" value="ChlI"/>
    <property type="match status" value="1"/>
</dbReference>
<dbReference type="STRING" id="630515.SAMN04489812_1986"/>
<evidence type="ECO:0000256" key="13">
    <source>
        <dbReference type="RuleBase" id="RU003555"/>
    </source>
</evidence>
<evidence type="ECO:0000256" key="5">
    <source>
        <dbReference type="ARBA" id="ARBA00022801"/>
    </source>
</evidence>
<dbReference type="Gene3D" id="3.40.50.300">
    <property type="entry name" value="P-loop containing nucleotide triphosphate hydrolases"/>
    <property type="match status" value="1"/>
</dbReference>
<dbReference type="GO" id="GO:0000725">
    <property type="term" value="P:recombinational repair"/>
    <property type="evidence" value="ECO:0007669"/>
    <property type="project" value="UniProtKB-UniRule"/>
</dbReference>
<comment type="function">
    <text evidence="11">Plays a role in repairing double-strand DNA breaks, probably involving stabilizing or processing branched DNA or blocked replication forks.</text>
</comment>
<feature type="region of interest" description="Lon-protease-like" evidence="11">
    <location>
        <begin position="356"/>
        <end position="513"/>
    </location>
</feature>
<dbReference type="SUPFAM" id="SSF54211">
    <property type="entry name" value="Ribosomal protein S5 domain 2-like"/>
    <property type="match status" value="1"/>
</dbReference>
<dbReference type="EMBL" id="LT629772">
    <property type="protein sequence ID" value="SDS46393.1"/>
    <property type="molecule type" value="Genomic_DNA"/>
</dbReference>
<dbReference type="GO" id="GO:0003684">
    <property type="term" value="F:damaged DNA binding"/>
    <property type="evidence" value="ECO:0007669"/>
    <property type="project" value="InterPro"/>
</dbReference>
<sequence>MSRLLVMAKTKNRPGYHCTECGWTSAKWVGRCGECQTWGSVVEEGAPKLQQVQSQVPESKAMPIGQVSARAATRAKTGVGELDRVLGDGLVPGAVVLLAGEPGVGKSTLLLEVAARWAKAGRRTLYVTGEESAAQVRLRAGRTDALADELYLAAETDLGTVLGHIEETQPSLMVLDSVQTVGTAEADGSPGGPSQVREVTAALVRVAKRRGMAVVIVGHVTKDGAIAGPRLLEHLVDVVLAFEGDKNSGFRMVRATKNRFGPADEVGCFEMAENGIVEVPDPSGLFTSRHEEPVSGTCVTVTLEGKRPLLAELQGLAVPSALDNPRRTTHGIEHSRLAMLLAVLQRRASIRMYTHDVYASTVGGARVIDPGADLAIALSIVSSVLDRPLPRTLVAIGEVGLAGELRRVPGTDRRVAEAARLGFSHAIVPAEPRSTRPEPTAPSDPADPDKMQILRPATLREALDMLDLVRRPADGSEGPRRTSRQADRPRQSGSSSEEFTMPDDDELQRIFDL</sequence>
<comment type="domain">
    <text evidence="11">The middle region has homology to RecA with ATPase motifs including the RadA KNRFG motif, while the C-terminus is homologous to Lon protease.</text>
</comment>
<evidence type="ECO:0000256" key="14">
    <source>
        <dbReference type="SAM" id="MobiDB-lite"/>
    </source>
</evidence>
<reference evidence="16 17" key="1">
    <citation type="submission" date="2016-10" db="EMBL/GenBank/DDBJ databases">
        <authorList>
            <person name="de Groot N.N."/>
        </authorList>
    </citation>
    <scope>NUCLEOTIDE SEQUENCE [LARGE SCALE GENOMIC DNA]</scope>
    <source>
        <strain evidence="16 17">DSM 21800</strain>
    </source>
</reference>
<organism evidence="16 17">
    <name type="scientific">Microlunatus soli</name>
    <dbReference type="NCBI Taxonomy" id="630515"/>
    <lineage>
        <taxon>Bacteria</taxon>
        <taxon>Bacillati</taxon>
        <taxon>Actinomycetota</taxon>
        <taxon>Actinomycetes</taxon>
        <taxon>Propionibacteriales</taxon>
        <taxon>Propionibacteriaceae</taxon>
        <taxon>Microlunatus</taxon>
    </lineage>
</organism>
<dbReference type="PRINTS" id="PR01874">
    <property type="entry name" value="DNAREPAIRADA"/>
</dbReference>
<keyword evidence="8 11" id="KW-0346">Stress response</keyword>